<keyword evidence="3" id="KW-0698">rRNA processing</keyword>
<keyword evidence="2" id="KW-0690">Ribosome biogenesis</keyword>
<feature type="compositionally biased region" description="Acidic residues" evidence="9">
    <location>
        <begin position="487"/>
        <end position="496"/>
    </location>
</feature>
<evidence type="ECO:0000256" key="1">
    <source>
        <dbReference type="ARBA" id="ARBA00008115"/>
    </source>
</evidence>
<dbReference type="PANTHER" id="PTHR12636">
    <property type="entry name" value="NEP1/MRA1"/>
    <property type="match status" value="1"/>
</dbReference>
<dbReference type="Pfam" id="PF03587">
    <property type="entry name" value="EMG1"/>
    <property type="match status" value="1"/>
</dbReference>
<evidence type="ECO:0000256" key="4">
    <source>
        <dbReference type="ARBA" id="ARBA00022603"/>
    </source>
</evidence>
<gene>
    <name evidence="10" type="ORF">C4D60_Mb04t30600</name>
</gene>
<evidence type="ECO:0000256" key="2">
    <source>
        <dbReference type="ARBA" id="ARBA00022517"/>
    </source>
</evidence>
<comment type="similarity">
    <text evidence="1">Belongs to the class IV-like SAM-binding methyltransferase superfamily. RNA methyltransferase NEP1 family.</text>
</comment>
<dbReference type="AlphaFoldDB" id="A0A4S8KFY1"/>
<evidence type="ECO:0000256" key="6">
    <source>
        <dbReference type="ARBA" id="ARBA00022691"/>
    </source>
</evidence>
<dbReference type="SUPFAM" id="SSF75217">
    <property type="entry name" value="alpha/beta knot"/>
    <property type="match status" value="1"/>
</dbReference>
<comment type="caution">
    <text evidence="10">The sequence shown here is derived from an EMBL/GenBank/DDBJ whole genome shotgun (WGS) entry which is preliminary data.</text>
</comment>
<organism evidence="10 11">
    <name type="scientific">Musa balbisiana</name>
    <name type="common">Banana</name>
    <dbReference type="NCBI Taxonomy" id="52838"/>
    <lineage>
        <taxon>Eukaryota</taxon>
        <taxon>Viridiplantae</taxon>
        <taxon>Streptophyta</taxon>
        <taxon>Embryophyta</taxon>
        <taxon>Tracheophyta</taxon>
        <taxon>Spermatophyta</taxon>
        <taxon>Magnoliopsida</taxon>
        <taxon>Liliopsida</taxon>
        <taxon>Zingiberales</taxon>
        <taxon>Musaceae</taxon>
        <taxon>Musa</taxon>
    </lineage>
</organism>
<name>A0A4S8KFY1_MUSBA</name>
<keyword evidence="7" id="KW-0699">rRNA-binding</keyword>
<feature type="region of interest" description="Disordered" evidence="9">
    <location>
        <begin position="1"/>
        <end position="84"/>
    </location>
</feature>
<feature type="compositionally biased region" description="Basic and acidic residues" evidence="9">
    <location>
        <begin position="497"/>
        <end position="531"/>
    </location>
</feature>
<keyword evidence="11" id="KW-1185">Reference proteome</keyword>
<dbReference type="GO" id="GO:0070037">
    <property type="term" value="F:rRNA (pseudouridine) methyltransferase activity"/>
    <property type="evidence" value="ECO:0007669"/>
    <property type="project" value="InterPro"/>
</dbReference>
<evidence type="ECO:0000313" key="11">
    <source>
        <dbReference type="Proteomes" id="UP000317650"/>
    </source>
</evidence>
<evidence type="ECO:0000256" key="7">
    <source>
        <dbReference type="ARBA" id="ARBA00022730"/>
    </source>
</evidence>
<evidence type="ECO:0000256" key="5">
    <source>
        <dbReference type="ARBA" id="ARBA00022679"/>
    </source>
</evidence>
<dbReference type="InterPro" id="IPR005304">
    <property type="entry name" value="Rbsml_bgen_MeTrfase_EMG1/NEP1"/>
</dbReference>
<dbReference type="GO" id="GO:0019843">
    <property type="term" value="F:rRNA binding"/>
    <property type="evidence" value="ECO:0007669"/>
    <property type="project" value="UniProtKB-KW"/>
</dbReference>
<evidence type="ECO:0000256" key="9">
    <source>
        <dbReference type="SAM" id="MobiDB-lite"/>
    </source>
</evidence>
<evidence type="ECO:0000313" key="10">
    <source>
        <dbReference type="EMBL" id="THU74177.1"/>
    </source>
</evidence>
<feature type="region of interest" description="Disordered" evidence="9">
    <location>
        <begin position="415"/>
        <end position="445"/>
    </location>
</feature>
<dbReference type="GO" id="GO:0032040">
    <property type="term" value="C:small-subunit processome"/>
    <property type="evidence" value="ECO:0007669"/>
    <property type="project" value="TreeGrafter"/>
</dbReference>
<dbReference type="PANTHER" id="PTHR12636:SF5">
    <property type="entry name" value="RIBOSOMAL RNA SMALL SUBUNIT METHYLTRANSFERASE NEP1"/>
    <property type="match status" value="1"/>
</dbReference>
<keyword evidence="4" id="KW-0489">Methyltransferase</keyword>
<evidence type="ECO:0000256" key="3">
    <source>
        <dbReference type="ARBA" id="ARBA00022552"/>
    </source>
</evidence>
<keyword evidence="5" id="KW-0808">Transferase</keyword>
<feature type="region of interest" description="Disordered" evidence="9">
    <location>
        <begin position="474"/>
        <end position="531"/>
    </location>
</feature>
<reference evidence="10 11" key="1">
    <citation type="journal article" date="2019" name="Nat. Plants">
        <title>Genome sequencing of Musa balbisiana reveals subgenome evolution and function divergence in polyploid bananas.</title>
        <authorList>
            <person name="Yao X."/>
        </authorList>
    </citation>
    <scope>NUCLEOTIDE SEQUENCE [LARGE SCALE GENOMIC DNA]</scope>
    <source>
        <strain evidence="11">cv. DH-PKW</strain>
        <tissue evidence="10">Leaves</tissue>
    </source>
</reference>
<dbReference type="GO" id="GO:0070475">
    <property type="term" value="P:rRNA base methylation"/>
    <property type="evidence" value="ECO:0007669"/>
    <property type="project" value="InterPro"/>
</dbReference>
<sequence length="655" mass="75980">MVRPYGVKDRKLKRRREEESAPMVDEEEEVEVSDEGVSDGVEEGIGNGGEIAEPEDERRAEVRGWTRCRGSGSPRQSTERSGRESYSFSRRRVWRLAKSGRVLGFSSAFLNFQILNSDDHANYQRKQNRNPADYRPDIIHQALLAIFDSPLAMAGRLQAVYVKTEKGVLFEIKPYVHIPRSFKRFCGLMSQLLQKLSITAVGKGEKLLNVIKNPVTRHLPVNSKKIGLSYSSDWSVNLCNYVAAANDDSALVFMVYLKCWCDGSWSKMIFYRACMTWKMVLTSSRRSPTWMASMHVTKKHIAYVTVPRKMADESYLRTWVSDKLMSLMGYSKGVVVQYVIRLSKESPSPADLMCKLVEFGFSSSTETRSFAEEIYAKVPHKKTGPSNYQKAEKEATQFAKKQRSYKLLDADDEDIDSHAPANHVDSQMEKVGSHRKRFRKKSQTDDAEDDEALYYSFFPLYFSCGKFQVIRQEGNDRQVRSRTSKVDEDDDEVESEEERRRDQEERAQLEKNIRERDAAGTRKLTEPKLTKEEEEEQIRRFKALEDDDTSELRKVSRQVYLQKRRDQKLVELRDEIIDHDYIFEGVKLTEAEERELRYKKKIYELASEHLEDVDNINELWMWVVSWEAGSWSCTHGEEAEAVGSYLLWEKKLLLI</sequence>
<accession>A0A4S8KFY1</accession>
<dbReference type="InterPro" id="IPR029028">
    <property type="entry name" value="Alpha/beta_knot_MTases"/>
</dbReference>
<dbReference type="Gene3D" id="3.40.1280.10">
    <property type="match status" value="1"/>
</dbReference>
<dbReference type="Proteomes" id="UP000317650">
    <property type="component" value="Chromosome 4"/>
</dbReference>
<evidence type="ECO:0000256" key="8">
    <source>
        <dbReference type="ARBA" id="ARBA00022884"/>
    </source>
</evidence>
<dbReference type="STRING" id="52838.A0A4S8KFY1"/>
<keyword evidence="8" id="KW-0694">RNA-binding</keyword>
<keyword evidence="6" id="KW-0949">S-adenosyl-L-methionine</keyword>
<dbReference type="InterPro" id="IPR029026">
    <property type="entry name" value="tRNA_m1G_MTases_N"/>
</dbReference>
<dbReference type="EMBL" id="PYDT01000001">
    <property type="protein sequence ID" value="THU74177.1"/>
    <property type="molecule type" value="Genomic_DNA"/>
</dbReference>
<dbReference type="CDD" id="cd18088">
    <property type="entry name" value="Nep1-like"/>
    <property type="match status" value="1"/>
</dbReference>
<proteinExistence type="inferred from homology"/>
<feature type="compositionally biased region" description="Acidic residues" evidence="9">
    <location>
        <begin position="24"/>
        <end position="42"/>
    </location>
</feature>
<protein>
    <submittedName>
        <fullName evidence="10">Uncharacterized protein</fullName>
    </submittedName>
</protein>